<evidence type="ECO:0000256" key="6">
    <source>
        <dbReference type="ARBA" id="ARBA00023242"/>
    </source>
</evidence>
<keyword evidence="6 8" id="KW-0539">Nucleus</keyword>
<feature type="domain" description="Histone H2A C-terminal" evidence="10">
    <location>
        <begin position="93"/>
        <end position="123"/>
    </location>
</feature>
<dbReference type="SMART" id="SM00414">
    <property type="entry name" value="H2A"/>
    <property type="match status" value="1"/>
</dbReference>
<evidence type="ECO:0000256" key="5">
    <source>
        <dbReference type="ARBA" id="ARBA00023125"/>
    </source>
</evidence>
<protein>
    <recommendedName>
        <fullName evidence="8">Histone H2A</fullName>
    </recommendedName>
</protein>
<keyword evidence="5 8" id="KW-0238">DNA-binding</keyword>
<comment type="caution">
    <text evidence="11">The sequence shown here is derived from an EMBL/GenBank/DDBJ whole genome shotgun (WGS) entry which is preliminary data.</text>
</comment>
<keyword evidence="4 8" id="KW-0158">Chromosome</keyword>
<evidence type="ECO:0000256" key="3">
    <source>
        <dbReference type="ARBA" id="ARBA00010691"/>
    </source>
</evidence>
<proteinExistence type="inferred from homology"/>
<evidence type="ECO:0000256" key="2">
    <source>
        <dbReference type="ARBA" id="ARBA00004286"/>
    </source>
</evidence>
<dbReference type="PRINTS" id="PR00620">
    <property type="entry name" value="HISTONEH2A"/>
</dbReference>
<dbReference type="PROSITE" id="PS00046">
    <property type="entry name" value="HISTONE_H2A"/>
    <property type="match status" value="1"/>
</dbReference>
<evidence type="ECO:0000313" key="12">
    <source>
        <dbReference type="Proteomes" id="UP001154282"/>
    </source>
</evidence>
<dbReference type="FunFam" id="1.10.20.10:FF:000009">
    <property type="entry name" value="Histone H2A"/>
    <property type="match status" value="1"/>
</dbReference>
<evidence type="ECO:0000256" key="1">
    <source>
        <dbReference type="ARBA" id="ARBA00004123"/>
    </source>
</evidence>
<dbReference type="InterPro" id="IPR009072">
    <property type="entry name" value="Histone-fold"/>
</dbReference>
<keyword evidence="12" id="KW-1185">Reference proteome</keyword>
<accession>A0AAV0LM67</accession>
<evidence type="ECO:0000259" key="9">
    <source>
        <dbReference type="Pfam" id="PF00125"/>
    </source>
</evidence>
<dbReference type="EMBL" id="CAMGYJ010000006">
    <property type="protein sequence ID" value="CAI0435168.1"/>
    <property type="molecule type" value="Genomic_DNA"/>
</dbReference>
<dbReference type="GO" id="GO:0000786">
    <property type="term" value="C:nucleosome"/>
    <property type="evidence" value="ECO:0007669"/>
    <property type="project" value="UniProtKB-KW"/>
</dbReference>
<keyword evidence="7 8" id="KW-0544">Nucleosome core</keyword>
<feature type="domain" description="Core Histone H2A/H2B/H3" evidence="9">
    <location>
        <begin position="10"/>
        <end position="90"/>
    </location>
</feature>
<dbReference type="Pfam" id="PF16211">
    <property type="entry name" value="Histone_H2A_C"/>
    <property type="match status" value="1"/>
</dbReference>
<comment type="similarity">
    <text evidence="3 8">Belongs to the histone H2A family.</text>
</comment>
<dbReference type="InterPro" id="IPR002119">
    <property type="entry name" value="Histone_H2A"/>
</dbReference>
<evidence type="ECO:0000313" key="11">
    <source>
        <dbReference type="EMBL" id="CAI0435168.1"/>
    </source>
</evidence>
<dbReference type="GO" id="GO:0046982">
    <property type="term" value="F:protein heterodimerization activity"/>
    <property type="evidence" value="ECO:0007669"/>
    <property type="project" value="InterPro"/>
</dbReference>
<evidence type="ECO:0000256" key="8">
    <source>
        <dbReference type="RuleBase" id="RU003767"/>
    </source>
</evidence>
<gene>
    <name evidence="11" type="ORF">LITE_LOCUS24591</name>
</gene>
<dbReference type="Proteomes" id="UP001154282">
    <property type="component" value="Unassembled WGS sequence"/>
</dbReference>
<dbReference type="SUPFAM" id="SSF47113">
    <property type="entry name" value="Histone-fold"/>
    <property type="match status" value="1"/>
</dbReference>
<dbReference type="CDD" id="cd00074">
    <property type="entry name" value="HFD_H2A"/>
    <property type="match status" value="1"/>
</dbReference>
<dbReference type="InterPro" id="IPR032458">
    <property type="entry name" value="Histone_H2A_CS"/>
</dbReference>
<comment type="subunit">
    <text evidence="8">The nucleosome is a histone octamer containing two molecules each of H2A, H2B, H3 and H4 assembled in one H3-H4 heterotetramer and two H2A-H2B heterodimers. The octamer wraps approximately 147 bp of DNA.</text>
</comment>
<dbReference type="Pfam" id="PF00125">
    <property type="entry name" value="Histone"/>
    <property type="match status" value="1"/>
</dbReference>
<name>A0AAV0LM67_9ROSI</name>
<evidence type="ECO:0000256" key="4">
    <source>
        <dbReference type="ARBA" id="ARBA00022454"/>
    </source>
</evidence>
<comment type="subcellular location">
    <subcellularLocation>
        <location evidence="2">Chromosome</location>
    </subcellularLocation>
    <subcellularLocation>
        <location evidence="1 8">Nucleus</location>
    </subcellularLocation>
</comment>
<sequence length="134" mass="14483">MAGRGKAVGSIKDKKSTTRSTKAGLQFPVSRFARFWKTGKYAERVGAEAPVYLAAVLEYLAAEVLELAGNVARDNMKTRVVPRHVQLAVRNDEELSKLLGSVTIANGGVMPNIHNMLFPKRAVAKGRSTSAANE</sequence>
<dbReference type="Gene3D" id="1.10.20.10">
    <property type="entry name" value="Histone, subunit A"/>
    <property type="match status" value="1"/>
</dbReference>
<dbReference type="InterPro" id="IPR007125">
    <property type="entry name" value="H2A/H2B/H3"/>
</dbReference>
<reference evidence="11" key="1">
    <citation type="submission" date="2022-08" db="EMBL/GenBank/DDBJ databases">
        <authorList>
            <person name="Gutierrez-Valencia J."/>
        </authorList>
    </citation>
    <scope>NUCLEOTIDE SEQUENCE</scope>
</reference>
<evidence type="ECO:0000256" key="7">
    <source>
        <dbReference type="ARBA" id="ARBA00023269"/>
    </source>
</evidence>
<organism evidence="11 12">
    <name type="scientific">Linum tenue</name>
    <dbReference type="NCBI Taxonomy" id="586396"/>
    <lineage>
        <taxon>Eukaryota</taxon>
        <taxon>Viridiplantae</taxon>
        <taxon>Streptophyta</taxon>
        <taxon>Embryophyta</taxon>
        <taxon>Tracheophyta</taxon>
        <taxon>Spermatophyta</taxon>
        <taxon>Magnoliopsida</taxon>
        <taxon>eudicotyledons</taxon>
        <taxon>Gunneridae</taxon>
        <taxon>Pentapetalae</taxon>
        <taxon>rosids</taxon>
        <taxon>fabids</taxon>
        <taxon>Malpighiales</taxon>
        <taxon>Linaceae</taxon>
        <taxon>Linum</taxon>
    </lineage>
</organism>
<dbReference type="PANTHER" id="PTHR23430">
    <property type="entry name" value="HISTONE H2A"/>
    <property type="match status" value="1"/>
</dbReference>
<dbReference type="GO" id="GO:0030527">
    <property type="term" value="F:structural constituent of chromatin"/>
    <property type="evidence" value="ECO:0007669"/>
    <property type="project" value="InterPro"/>
</dbReference>
<dbReference type="AlphaFoldDB" id="A0AAV0LM67"/>
<dbReference type="InterPro" id="IPR032454">
    <property type="entry name" value="Histone_H2A_C"/>
</dbReference>
<evidence type="ECO:0000259" key="10">
    <source>
        <dbReference type="Pfam" id="PF16211"/>
    </source>
</evidence>
<dbReference type="GO" id="GO:0003677">
    <property type="term" value="F:DNA binding"/>
    <property type="evidence" value="ECO:0007669"/>
    <property type="project" value="UniProtKB-KW"/>
</dbReference>
<dbReference type="GO" id="GO:0005634">
    <property type="term" value="C:nucleus"/>
    <property type="evidence" value="ECO:0007669"/>
    <property type="project" value="UniProtKB-SubCell"/>
</dbReference>